<protein>
    <submittedName>
        <fullName evidence="1">Uncharacterized protein</fullName>
    </submittedName>
</protein>
<keyword evidence="2" id="KW-1185">Reference proteome</keyword>
<dbReference type="AlphaFoldDB" id="A0A7U2NPP3"/>
<reference evidence="2" key="1">
    <citation type="journal article" date="2021" name="BMC Genomics">
        <title>Chromosome-level genome assembly and manually-curated proteome of model necrotroph Parastagonospora nodorum Sn15 reveals a genome-wide trove of candidate effector homologs, and redundancy of virulence-related functions within an accessory chromosome.</title>
        <authorList>
            <person name="Bertazzoni S."/>
            <person name="Jones D.A.B."/>
            <person name="Phan H.T."/>
            <person name="Tan K.-C."/>
            <person name="Hane J.K."/>
        </authorList>
    </citation>
    <scope>NUCLEOTIDE SEQUENCE [LARGE SCALE GENOMIC DNA]</scope>
    <source>
        <strain evidence="2">SN15 / ATCC MYA-4574 / FGSC 10173)</strain>
    </source>
</reference>
<name>A0A7U2NPP3_PHANO</name>
<organism evidence="1 2">
    <name type="scientific">Phaeosphaeria nodorum (strain SN15 / ATCC MYA-4574 / FGSC 10173)</name>
    <name type="common">Glume blotch fungus</name>
    <name type="synonym">Parastagonospora nodorum</name>
    <dbReference type="NCBI Taxonomy" id="321614"/>
    <lineage>
        <taxon>Eukaryota</taxon>
        <taxon>Fungi</taxon>
        <taxon>Dikarya</taxon>
        <taxon>Ascomycota</taxon>
        <taxon>Pezizomycotina</taxon>
        <taxon>Dothideomycetes</taxon>
        <taxon>Pleosporomycetidae</taxon>
        <taxon>Pleosporales</taxon>
        <taxon>Pleosporineae</taxon>
        <taxon>Phaeosphaeriaceae</taxon>
        <taxon>Parastagonospora</taxon>
    </lineage>
</organism>
<gene>
    <name evidence="1" type="ORF">JI435_132970</name>
</gene>
<evidence type="ECO:0000313" key="2">
    <source>
        <dbReference type="Proteomes" id="UP000663193"/>
    </source>
</evidence>
<evidence type="ECO:0000313" key="1">
    <source>
        <dbReference type="EMBL" id="QRD05863.1"/>
    </source>
</evidence>
<dbReference type="Proteomes" id="UP000663193">
    <property type="component" value="Chromosome 19"/>
</dbReference>
<proteinExistence type="predicted"/>
<dbReference type="EMBL" id="CP069041">
    <property type="protein sequence ID" value="QRD05863.1"/>
    <property type="molecule type" value="Genomic_DNA"/>
</dbReference>
<sequence length="100" mass="10662">MIVNSRKSASATLCCRTKEKPAFSASLWDRQSPQTLAAVVAASWCKVNASNRRRVVRWSSDIAHARGPATYATHCRGTAISSGASHMMRLAACPTAVGEA</sequence>
<dbReference type="VEuPathDB" id="FungiDB:JI435_132970"/>
<accession>A0A7U2NPP3</accession>